<reference evidence="3 4" key="1">
    <citation type="submission" date="2019-08" db="EMBL/GenBank/DDBJ databases">
        <title>In-depth cultivation of the pig gut microbiome towards novel bacterial diversity and tailored functional studies.</title>
        <authorList>
            <person name="Wylensek D."/>
            <person name="Hitch T.C.A."/>
            <person name="Clavel T."/>
        </authorList>
    </citation>
    <scope>NUCLEOTIDE SEQUENCE [LARGE SCALE GENOMIC DNA]</scope>
    <source>
        <strain evidence="3 4">BBE-744-WT-12</strain>
    </source>
</reference>
<dbReference type="Pfam" id="PF14607">
    <property type="entry name" value="GxDLY"/>
    <property type="match status" value="1"/>
</dbReference>
<dbReference type="RefSeq" id="WP_106051347.1">
    <property type="nucleotide sequence ID" value="NZ_VUNS01000019.1"/>
</dbReference>
<dbReference type="Gene3D" id="2.60.120.260">
    <property type="entry name" value="Galactose-binding domain-like"/>
    <property type="match status" value="1"/>
</dbReference>
<name>A0A844G674_9BACT</name>
<proteinExistence type="predicted"/>
<keyword evidence="4" id="KW-1185">Reference proteome</keyword>
<dbReference type="Proteomes" id="UP000435649">
    <property type="component" value="Unassembled WGS sequence"/>
</dbReference>
<feature type="domain" description="SGNH hydrolase-type esterase N-terminal" evidence="2">
    <location>
        <begin position="26"/>
        <end position="167"/>
    </location>
</feature>
<evidence type="ECO:0000259" key="2">
    <source>
        <dbReference type="Pfam" id="PF14607"/>
    </source>
</evidence>
<protein>
    <recommendedName>
        <fullName evidence="5">Lysophospholipase L1-like esterase</fullName>
    </recommendedName>
</protein>
<dbReference type="Gene3D" id="3.40.50.1110">
    <property type="entry name" value="SGNH hydrolase"/>
    <property type="match status" value="1"/>
</dbReference>
<sequence>MKKIDLRRFDANMKTAEVCAGGGVFWIDADDSRCRLDGFAFRSAGEPFRRLPYSPALPEAVNALAGHTAGGMLTFRTDSRRIRLRARLENHCRMDHMAATGSGGFDLYAGPAGHRRFSGIARFDPAAAEYEILLLEREQGGMEEFQLNFPLYSGIGSLAVGLDEGAVLETPAPWSNPAPVVIYGSSITQGGCASRPGSAFPAMLSRMLDRPFLNFGFSGSGKGEPEVIAAIAAVRTPALFVLDYQANAGSAGIRDTLAGAIDTLRETHPSVPVLIVSRIRWNRERLVTGSDFLHDAEAEEAIAYQRTEAERRRAAGDRLVFFLNGESLTGPDWHECTVDGVHPTDLGFHRMAEGLLPVISELLTLTGTHHE</sequence>
<evidence type="ECO:0000313" key="4">
    <source>
        <dbReference type="Proteomes" id="UP000435649"/>
    </source>
</evidence>
<dbReference type="InterPro" id="IPR032740">
    <property type="entry name" value="GxDLY"/>
</dbReference>
<dbReference type="InterPro" id="IPR036514">
    <property type="entry name" value="SGNH_hydro_sf"/>
</dbReference>
<accession>A0A844G674</accession>
<comment type="caution">
    <text evidence="3">The sequence shown here is derived from an EMBL/GenBank/DDBJ whole genome shotgun (WGS) entry which is preliminary data.</text>
</comment>
<dbReference type="SUPFAM" id="SSF52266">
    <property type="entry name" value="SGNH hydrolase"/>
    <property type="match status" value="1"/>
</dbReference>
<feature type="domain" description="SGNH hydrolase-type esterase" evidence="1">
    <location>
        <begin position="179"/>
        <end position="359"/>
    </location>
</feature>
<evidence type="ECO:0000313" key="3">
    <source>
        <dbReference type="EMBL" id="MST98464.1"/>
    </source>
</evidence>
<dbReference type="Pfam" id="PF14606">
    <property type="entry name" value="Lipase_GDSL_3"/>
    <property type="match status" value="1"/>
</dbReference>
<dbReference type="InterPro" id="IPR013830">
    <property type="entry name" value="SGNH_hydro"/>
</dbReference>
<evidence type="ECO:0000259" key="1">
    <source>
        <dbReference type="Pfam" id="PF14606"/>
    </source>
</evidence>
<gene>
    <name evidence="3" type="ORF">FYJ85_15590</name>
</gene>
<evidence type="ECO:0008006" key="5">
    <source>
        <dbReference type="Google" id="ProtNLM"/>
    </source>
</evidence>
<dbReference type="AlphaFoldDB" id="A0A844G674"/>
<dbReference type="EMBL" id="VUNS01000019">
    <property type="protein sequence ID" value="MST98464.1"/>
    <property type="molecule type" value="Genomic_DNA"/>
</dbReference>
<organism evidence="3 4">
    <name type="scientific">Victivallis lenta</name>
    <dbReference type="NCBI Taxonomy" id="2606640"/>
    <lineage>
        <taxon>Bacteria</taxon>
        <taxon>Pseudomonadati</taxon>
        <taxon>Lentisphaerota</taxon>
        <taxon>Lentisphaeria</taxon>
        <taxon>Victivallales</taxon>
        <taxon>Victivallaceae</taxon>
        <taxon>Victivallis</taxon>
    </lineage>
</organism>
<dbReference type="GO" id="GO:0016788">
    <property type="term" value="F:hydrolase activity, acting on ester bonds"/>
    <property type="evidence" value="ECO:0007669"/>
    <property type="project" value="UniProtKB-ARBA"/>
</dbReference>